<evidence type="ECO:0000313" key="2">
    <source>
        <dbReference type="Proteomes" id="UP001144280"/>
    </source>
</evidence>
<proteinExistence type="predicted"/>
<dbReference type="Proteomes" id="UP001144280">
    <property type="component" value="Unassembled WGS sequence"/>
</dbReference>
<reference evidence="1" key="1">
    <citation type="submission" date="2022-12" db="EMBL/GenBank/DDBJ databases">
        <title>New Phytohabitans aurantiacus sp. RD004123 nov., an actinomycete isolated from soil.</title>
        <authorList>
            <person name="Triningsih D.W."/>
            <person name="Harunari E."/>
            <person name="Igarashi Y."/>
        </authorList>
    </citation>
    <scope>NUCLEOTIDE SEQUENCE</scope>
    <source>
        <strain evidence="1">RD004123</strain>
    </source>
</reference>
<dbReference type="EMBL" id="BSDI01000010">
    <property type="protein sequence ID" value="GLH97350.1"/>
    <property type="molecule type" value="Genomic_DNA"/>
</dbReference>
<protein>
    <submittedName>
        <fullName evidence="1">Uncharacterized protein</fullName>
    </submittedName>
</protein>
<evidence type="ECO:0000313" key="1">
    <source>
        <dbReference type="EMBL" id="GLH97350.1"/>
    </source>
</evidence>
<dbReference type="RefSeq" id="WP_281895147.1">
    <property type="nucleotide sequence ID" value="NZ_BSDI01000010.1"/>
</dbReference>
<gene>
    <name evidence="1" type="ORF">Pa4123_26250</name>
</gene>
<comment type="caution">
    <text evidence="1">The sequence shown here is derived from an EMBL/GenBank/DDBJ whole genome shotgun (WGS) entry which is preliminary data.</text>
</comment>
<keyword evidence="2" id="KW-1185">Reference proteome</keyword>
<accession>A0ABQ5QVG6</accession>
<organism evidence="1 2">
    <name type="scientific">Phytohabitans aurantiacus</name>
    <dbReference type="NCBI Taxonomy" id="3016789"/>
    <lineage>
        <taxon>Bacteria</taxon>
        <taxon>Bacillati</taxon>
        <taxon>Actinomycetota</taxon>
        <taxon>Actinomycetes</taxon>
        <taxon>Micromonosporales</taxon>
        <taxon>Micromonosporaceae</taxon>
    </lineage>
</organism>
<sequence length="195" mass="19837">MTVLGRYYEGPLADAAALDLAFNALPGISQGAFVRSNIPAWACTSDLAATASGVAIGTRIWLRKGDLVTNLAFVAGNTAENGPTHRAHALYDPDGALLAQSADITNTAWAVNTKKQLALATPQVIEEDGWYIVATTTTATTTVNTLLGCAPIVTASAAVGGRALGFTFGTGLDGVFPAATGTQTGVAKCPIAIVS</sequence>
<name>A0ABQ5QVG6_9ACTN</name>